<accession>A0A0D0ADM0</accession>
<organism evidence="1 2">
    <name type="scientific">Suillus luteus UH-Slu-Lm8-n1</name>
    <dbReference type="NCBI Taxonomy" id="930992"/>
    <lineage>
        <taxon>Eukaryota</taxon>
        <taxon>Fungi</taxon>
        <taxon>Dikarya</taxon>
        <taxon>Basidiomycota</taxon>
        <taxon>Agaricomycotina</taxon>
        <taxon>Agaricomycetes</taxon>
        <taxon>Agaricomycetidae</taxon>
        <taxon>Boletales</taxon>
        <taxon>Suillineae</taxon>
        <taxon>Suillaceae</taxon>
        <taxon>Suillus</taxon>
    </lineage>
</organism>
<evidence type="ECO:0000313" key="2">
    <source>
        <dbReference type="Proteomes" id="UP000054485"/>
    </source>
</evidence>
<sequence length="274" mass="30557">MVGLLPLAQTLIEDYALPQSYHGIITRAIQEHLSNFKAHIANVDGDRKPPSTAREIATMGMTRTCGRQTPEDLTDDRNRKLLEDDDLIVVDQGSFGDGDVKCISSRNQHHCKYRKVAPVKVEEIDTFETDKDMPRAADKIDIDEKTVHEDLRILIKLNIILGSMKLINLNGILRMRMLPQAICGHACERDGPCLASGASTMDQVQLFTPLLNHPSDGEIECSEKEREKGLAKCRKRKLIHEDVEVSLCLIGPPFGFPELDAATLARPTGQLRLL</sequence>
<dbReference type="InParanoid" id="A0A0D0ADM0"/>
<dbReference type="AlphaFoldDB" id="A0A0D0ADM0"/>
<name>A0A0D0ADM0_9AGAM</name>
<dbReference type="Pfam" id="PF04855">
    <property type="entry name" value="SNF5"/>
    <property type="match status" value="1"/>
</dbReference>
<reference evidence="1 2" key="1">
    <citation type="submission" date="2014-04" db="EMBL/GenBank/DDBJ databases">
        <authorList>
            <consortium name="DOE Joint Genome Institute"/>
            <person name="Kuo A."/>
            <person name="Ruytinx J."/>
            <person name="Rineau F."/>
            <person name="Colpaert J."/>
            <person name="Kohler A."/>
            <person name="Nagy L.G."/>
            <person name="Floudas D."/>
            <person name="Copeland A."/>
            <person name="Barry K.W."/>
            <person name="Cichocki N."/>
            <person name="Veneault-Fourrey C."/>
            <person name="LaButti K."/>
            <person name="Lindquist E.A."/>
            <person name="Lipzen A."/>
            <person name="Lundell T."/>
            <person name="Morin E."/>
            <person name="Murat C."/>
            <person name="Sun H."/>
            <person name="Tunlid A."/>
            <person name="Henrissat B."/>
            <person name="Grigoriev I.V."/>
            <person name="Hibbett D.S."/>
            <person name="Martin F."/>
            <person name="Nordberg H.P."/>
            <person name="Cantor M.N."/>
            <person name="Hua S.X."/>
        </authorList>
    </citation>
    <scope>NUCLEOTIDE SEQUENCE [LARGE SCALE GENOMIC DNA]</scope>
    <source>
        <strain evidence="1 2">UH-Slu-Lm8-n1</strain>
    </source>
</reference>
<protein>
    <submittedName>
        <fullName evidence="1">Uncharacterized protein</fullName>
    </submittedName>
</protein>
<reference evidence="2" key="2">
    <citation type="submission" date="2015-01" db="EMBL/GenBank/DDBJ databases">
        <title>Evolutionary Origins and Diversification of the Mycorrhizal Mutualists.</title>
        <authorList>
            <consortium name="DOE Joint Genome Institute"/>
            <consortium name="Mycorrhizal Genomics Consortium"/>
            <person name="Kohler A."/>
            <person name="Kuo A."/>
            <person name="Nagy L.G."/>
            <person name="Floudas D."/>
            <person name="Copeland A."/>
            <person name="Barry K.W."/>
            <person name="Cichocki N."/>
            <person name="Veneault-Fourrey C."/>
            <person name="LaButti K."/>
            <person name="Lindquist E.A."/>
            <person name="Lipzen A."/>
            <person name="Lundell T."/>
            <person name="Morin E."/>
            <person name="Murat C."/>
            <person name="Riley R."/>
            <person name="Ohm R."/>
            <person name="Sun H."/>
            <person name="Tunlid A."/>
            <person name="Henrissat B."/>
            <person name="Grigoriev I.V."/>
            <person name="Hibbett D.S."/>
            <person name="Martin F."/>
        </authorList>
    </citation>
    <scope>NUCLEOTIDE SEQUENCE [LARGE SCALE GENOMIC DNA]</scope>
    <source>
        <strain evidence="2">UH-Slu-Lm8-n1</strain>
    </source>
</reference>
<keyword evidence="2" id="KW-1185">Reference proteome</keyword>
<dbReference type="GO" id="GO:0006338">
    <property type="term" value="P:chromatin remodeling"/>
    <property type="evidence" value="ECO:0007669"/>
    <property type="project" value="InterPro"/>
</dbReference>
<dbReference type="STRING" id="930992.A0A0D0ADM0"/>
<evidence type="ECO:0000313" key="1">
    <source>
        <dbReference type="EMBL" id="KIK32322.1"/>
    </source>
</evidence>
<dbReference type="EMBL" id="KN836291">
    <property type="protein sequence ID" value="KIK32322.1"/>
    <property type="molecule type" value="Genomic_DNA"/>
</dbReference>
<gene>
    <name evidence="1" type="ORF">CY34DRAFT_759239</name>
</gene>
<dbReference type="OrthoDB" id="2605857at2759"/>
<proteinExistence type="predicted"/>
<dbReference type="InterPro" id="IPR006939">
    <property type="entry name" value="SNF5"/>
</dbReference>
<dbReference type="HOGENOM" id="CLU_1016263_0_0_1"/>
<dbReference type="Proteomes" id="UP000054485">
    <property type="component" value="Unassembled WGS sequence"/>
</dbReference>
<dbReference type="GO" id="GO:0000228">
    <property type="term" value="C:nuclear chromosome"/>
    <property type="evidence" value="ECO:0007669"/>
    <property type="project" value="InterPro"/>
</dbReference>